<evidence type="ECO:0000313" key="4">
    <source>
        <dbReference type="Proteomes" id="UP000232722"/>
    </source>
</evidence>
<sequence>MKNKKNLSQTAAAIRQRKRRAAESLDERKTRLTNDRKNKRIKRSLETSNQREAHLNRNRAQNSAESSTSFRDFTVHRDKVRKALCWLKRNNRYYANIIIDDNVLCTLPDEGSIDYLLPQVRDAENRLHHVDYKLHDADRLDSETDDALAHMQSESGSVMWPNIDDTAINEFNMPGYIAHAFPTLYPTGWKVCSSSPMVILCLKFSHALAYLTGRKIYVKQSLNGSQLMVGDIQEMMKDDNHMADRVMHFGEGLRGTRQFWQKCSSELYDMIKQLGQKG</sequence>
<gene>
    <name evidence="3" type="ORF">RhiirA5_429708</name>
</gene>
<evidence type="ECO:0000259" key="2">
    <source>
        <dbReference type="Pfam" id="PF20209"/>
    </source>
</evidence>
<dbReference type="AlphaFoldDB" id="A0A2I1ELY9"/>
<dbReference type="VEuPathDB" id="FungiDB:RhiirA1_479999"/>
<dbReference type="Pfam" id="PF20209">
    <property type="entry name" value="DUF6570"/>
    <property type="match status" value="1"/>
</dbReference>
<evidence type="ECO:0000313" key="3">
    <source>
        <dbReference type="EMBL" id="PKB99429.1"/>
    </source>
</evidence>
<dbReference type="OrthoDB" id="10510858at2759"/>
<organism evidence="3 4">
    <name type="scientific">Rhizophagus irregularis</name>
    <dbReference type="NCBI Taxonomy" id="588596"/>
    <lineage>
        <taxon>Eukaryota</taxon>
        <taxon>Fungi</taxon>
        <taxon>Fungi incertae sedis</taxon>
        <taxon>Mucoromycota</taxon>
        <taxon>Glomeromycotina</taxon>
        <taxon>Glomeromycetes</taxon>
        <taxon>Glomerales</taxon>
        <taxon>Glomeraceae</taxon>
        <taxon>Rhizophagus</taxon>
    </lineage>
</organism>
<reference evidence="3 4" key="2">
    <citation type="submission" date="2017-09" db="EMBL/GenBank/DDBJ databases">
        <title>Extensive intraspecific genome diversity in a model arbuscular mycorrhizal fungus.</title>
        <authorList>
            <person name="Chen E.C."/>
            <person name="Morin E."/>
            <person name="Beaudet D."/>
            <person name="Noel J."/>
            <person name="Ndikumana S."/>
            <person name="Charron P."/>
            <person name="St-Onge C."/>
            <person name="Giorgi J."/>
            <person name="Grigoriev I.V."/>
            <person name="Roux C."/>
            <person name="Martin F.M."/>
            <person name="Corradi N."/>
        </authorList>
    </citation>
    <scope>NUCLEOTIDE SEQUENCE [LARGE SCALE GENOMIC DNA]</scope>
    <source>
        <strain evidence="3 4">A5</strain>
    </source>
</reference>
<evidence type="ECO:0000256" key="1">
    <source>
        <dbReference type="SAM" id="MobiDB-lite"/>
    </source>
</evidence>
<feature type="compositionally biased region" description="Polar residues" evidence="1">
    <location>
        <begin position="58"/>
        <end position="69"/>
    </location>
</feature>
<feature type="domain" description="DUF6570" evidence="2">
    <location>
        <begin position="65"/>
        <end position="104"/>
    </location>
</feature>
<dbReference type="VEuPathDB" id="FungiDB:FUN_003974"/>
<feature type="compositionally biased region" description="Basic and acidic residues" evidence="1">
    <location>
        <begin position="21"/>
        <end position="36"/>
    </location>
</feature>
<proteinExistence type="predicted"/>
<dbReference type="Proteomes" id="UP000232722">
    <property type="component" value="Unassembled WGS sequence"/>
</dbReference>
<dbReference type="VEuPathDB" id="FungiDB:RhiirFUN_006113"/>
<accession>A0A2I1ELY9</accession>
<feature type="compositionally biased region" description="Basic and acidic residues" evidence="1">
    <location>
        <begin position="43"/>
        <end position="55"/>
    </location>
</feature>
<dbReference type="EMBL" id="LLXJ01002196">
    <property type="protein sequence ID" value="PKB99429.1"/>
    <property type="molecule type" value="Genomic_DNA"/>
</dbReference>
<dbReference type="InterPro" id="IPR046700">
    <property type="entry name" value="DUF6570"/>
</dbReference>
<protein>
    <recommendedName>
        <fullName evidence="2">DUF6570 domain-containing protein</fullName>
    </recommendedName>
</protein>
<feature type="compositionally biased region" description="Polar residues" evidence="1">
    <location>
        <begin position="1"/>
        <end position="10"/>
    </location>
</feature>
<feature type="region of interest" description="Disordered" evidence="1">
    <location>
        <begin position="1"/>
        <end position="69"/>
    </location>
</feature>
<reference evidence="3 4" key="1">
    <citation type="submission" date="2016-04" db="EMBL/GenBank/DDBJ databases">
        <title>Genome analyses suggest a sexual origin of heterokaryosis in a supposedly ancient asexual fungus.</title>
        <authorList>
            <person name="Ropars J."/>
            <person name="Sedzielewska K."/>
            <person name="Noel J."/>
            <person name="Charron P."/>
            <person name="Farinelli L."/>
            <person name="Marton T."/>
            <person name="Kruger M."/>
            <person name="Pelin A."/>
            <person name="Brachmann A."/>
            <person name="Corradi N."/>
        </authorList>
    </citation>
    <scope>NUCLEOTIDE SEQUENCE [LARGE SCALE GENOMIC DNA]</scope>
    <source>
        <strain evidence="3 4">A5</strain>
    </source>
</reference>
<name>A0A2I1ELY9_9GLOM</name>
<comment type="caution">
    <text evidence="3">The sequence shown here is derived from an EMBL/GenBank/DDBJ whole genome shotgun (WGS) entry which is preliminary data.</text>
</comment>